<accession>A0A0F7L7M8</accession>
<dbReference type="Gene3D" id="2.60.120.200">
    <property type="match status" value="1"/>
</dbReference>
<sequence length="394" mass="42813">MSNTLKLGNGKWATGKDTVLSFSDTNNNYKPLPFSFSRDTSATVINKDGLIETVGSGEPRIDFKDNTKGALLLEPSRSNFIPNSNNLTTWNGAAMTRTFVDDLINPSSILGGSKLTQTSSGGYAWLSRTFTGNETFSAFVKKDSSDFVRLYAANNTVYFNIVNGTIETEVGSDITDKSIVNYGNGWFRISMSVNSTIASYVRIYPASSGSSASGTNSLFVYGCQVEQGSYATSYIPTSGQSGGVTRVQDLVVGIDTLQDLSLLGSNEGTWLVDMKDMFFEITGTGVGSMYLYQDNTNQIEFVAKSNTTCKITINNSTALDNIGGENKIAISWDANGLVIYKNGVAAYTTSSTEYSNPYTHLFLVRNTRQSKKQINNTQLYNTRLSNSELAALTQ</sequence>
<dbReference type="InterPro" id="IPR013320">
    <property type="entry name" value="ConA-like_dom_sf"/>
</dbReference>
<reference evidence="1" key="2">
    <citation type="submission" date="2015-03" db="EMBL/GenBank/DDBJ databases">
        <authorList>
            <person name="Chow C.-E.T."/>
            <person name="Winget D.M."/>
            <person name="White R.A.III."/>
            <person name="Hallam S.J."/>
            <person name="Suttle C.A."/>
        </authorList>
    </citation>
    <scope>NUCLEOTIDE SEQUENCE</scope>
    <source>
        <strain evidence="1">H4084976</strain>
    </source>
</reference>
<organism evidence="1">
    <name type="scientific">uncultured marine virus</name>
    <dbReference type="NCBI Taxonomy" id="186617"/>
    <lineage>
        <taxon>Viruses</taxon>
        <taxon>environmental samples</taxon>
    </lineage>
</organism>
<proteinExistence type="predicted"/>
<protein>
    <submittedName>
        <fullName evidence="1">Uncharacterized protein</fullName>
    </submittedName>
</protein>
<dbReference type="SUPFAM" id="SSF49899">
    <property type="entry name" value="Concanavalin A-like lectins/glucanases"/>
    <property type="match status" value="1"/>
</dbReference>
<name>A0A0F7L7M8_9VIRU</name>
<evidence type="ECO:0000313" key="1">
    <source>
        <dbReference type="EMBL" id="AKH47412.1"/>
    </source>
</evidence>
<reference evidence="1" key="1">
    <citation type="journal article" date="2015" name="Front. Microbiol.">
        <title>Combining genomic sequencing methods to explore viral diversity and reveal potential virus-host interactions.</title>
        <authorList>
            <person name="Chow C.E."/>
            <person name="Winget D.M."/>
            <person name="White R.A.III."/>
            <person name="Hallam S.J."/>
            <person name="Suttle C.A."/>
        </authorList>
    </citation>
    <scope>NUCLEOTIDE SEQUENCE</scope>
    <source>
        <strain evidence="1">H4084976</strain>
    </source>
</reference>
<dbReference type="EMBL" id="KR029593">
    <property type="protein sequence ID" value="AKH47412.1"/>
    <property type="molecule type" value="Genomic_DNA"/>
</dbReference>